<dbReference type="Gene3D" id="1.20.1250.20">
    <property type="entry name" value="MFS general substrate transporter like domains"/>
    <property type="match status" value="1"/>
</dbReference>
<organism evidence="8 9">
    <name type="scientific">Bacillus seohaeanensis</name>
    <dbReference type="NCBI Taxonomy" id="284580"/>
    <lineage>
        <taxon>Bacteria</taxon>
        <taxon>Bacillati</taxon>
        <taxon>Bacillota</taxon>
        <taxon>Bacilli</taxon>
        <taxon>Bacillales</taxon>
        <taxon>Bacillaceae</taxon>
        <taxon>Bacillus</taxon>
    </lineage>
</organism>
<dbReference type="Proteomes" id="UP001597506">
    <property type="component" value="Unassembled WGS sequence"/>
</dbReference>
<gene>
    <name evidence="8" type="ORF">ACFSUL_01800</name>
</gene>
<feature type="transmembrane region" description="Helical" evidence="6">
    <location>
        <begin position="136"/>
        <end position="155"/>
    </location>
</feature>
<feature type="transmembrane region" description="Helical" evidence="6">
    <location>
        <begin position="76"/>
        <end position="94"/>
    </location>
</feature>
<dbReference type="RefSeq" id="WP_377932145.1">
    <property type="nucleotide sequence ID" value="NZ_JBHUMF010000002.1"/>
</dbReference>
<keyword evidence="3 6" id="KW-0812">Transmembrane</keyword>
<feature type="transmembrane region" description="Helical" evidence="6">
    <location>
        <begin position="299"/>
        <end position="325"/>
    </location>
</feature>
<keyword evidence="9" id="KW-1185">Reference proteome</keyword>
<dbReference type="InterPro" id="IPR020846">
    <property type="entry name" value="MFS_dom"/>
</dbReference>
<feature type="transmembrane region" description="Helical" evidence="6">
    <location>
        <begin position="244"/>
        <end position="262"/>
    </location>
</feature>
<feature type="transmembrane region" description="Helical" evidence="6">
    <location>
        <begin position="337"/>
        <end position="358"/>
    </location>
</feature>
<dbReference type="CDD" id="cd17489">
    <property type="entry name" value="MFS_YfcJ_like"/>
    <property type="match status" value="1"/>
</dbReference>
<evidence type="ECO:0000256" key="5">
    <source>
        <dbReference type="ARBA" id="ARBA00023136"/>
    </source>
</evidence>
<comment type="caution">
    <text evidence="8">The sequence shown here is derived from an EMBL/GenBank/DDBJ whole genome shotgun (WGS) entry which is preliminary data.</text>
</comment>
<feature type="transmembrane region" description="Helical" evidence="6">
    <location>
        <begin position="211"/>
        <end position="232"/>
    </location>
</feature>
<feature type="domain" description="Major facilitator superfamily (MFS) profile" evidence="7">
    <location>
        <begin position="11"/>
        <end position="389"/>
    </location>
</feature>
<proteinExistence type="predicted"/>
<dbReference type="PROSITE" id="PS50850">
    <property type="entry name" value="MFS"/>
    <property type="match status" value="1"/>
</dbReference>
<comment type="subcellular location">
    <subcellularLocation>
        <location evidence="1">Cell membrane</location>
        <topology evidence="1">Multi-pass membrane protein</topology>
    </subcellularLocation>
</comment>
<evidence type="ECO:0000256" key="2">
    <source>
        <dbReference type="ARBA" id="ARBA00022448"/>
    </source>
</evidence>
<feature type="transmembrane region" description="Helical" evidence="6">
    <location>
        <begin position="364"/>
        <end position="384"/>
    </location>
</feature>
<protein>
    <submittedName>
        <fullName evidence="8">MFS transporter</fullName>
    </submittedName>
</protein>
<dbReference type="EMBL" id="JBHUMF010000002">
    <property type="protein sequence ID" value="MFD2679477.1"/>
    <property type="molecule type" value="Genomic_DNA"/>
</dbReference>
<dbReference type="InterPro" id="IPR036259">
    <property type="entry name" value="MFS_trans_sf"/>
</dbReference>
<feature type="transmembrane region" description="Helical" evidence="6">
    <location>
        <begin position="161"/>
        <end position="184"/>
    </location>
</feature>
<feature type="transmembrane region" description="Helical" evidence="6">
    <location>
        <begin position="49"/>
        <end position="69"/>
    </location>
</feature>
<evidence type="ECO:0000256" key="3">
    <source>
        <dbReference type="ARBA" id="ARBA00022692"/>
    </source>
</evidence>
<dbReference type="PANTHER" id="PTHR23531:SF2">
    <property type="entry name" value="PERMEASE"/>
    <property type="match status" value="1"/>
</dbReference>
<dbReference type="Pfam" id="PF07690">
    <property type="entry name" value="MFS_1"/>
    <property type="match status" value="1"/>
</dbReference>
<reference evidence="9" key="1">
    <citation type="journal article" date="2019" name="Int. J. Syst. Evol. Microbiol.">
        <title>The Global Catalogue of Microorganisms (GCM) 10K type strain sequencing project: providing services to taxonomists for standard genome sequencing and annotation.</title>
        <authorList>
            <consortium name="The Broad Institute Genomics Platform"/>
            <consortium name="The Broad Institute Genome Sequencing Center for Infectious Disease"/>
            <person name="Wu L."/>
            <person name="Ma J."/>
        </authorList>
    </citation>
    <scope>NUCLEOTIDE SEQUENCE [LARGE SCALE GENOMIC DNA]</scope>
    <source>
        <strain evidence="9">KCTC 3913</strain>
    </source>
</reference>
<evidence type="ECO:0000256" key="6">
    <source>
        <dbReference type="SAM" id="Phobius"/>
    </source>
</evidence>
<evidence type="ECO:0000259" key="7">
    <source>
        <dbReference type="PROSITE" id="PS50850"/>
    </source>
</evidence>
<dbReference type="InterPro" id="IPR052714">
    <property type="entry name" value="MFS_Exporter"/>
</dbReference>
<evidence type="ECO:0000313" key="9">
    <source>
        <dbReference type="Proteomes" id="UP001597506"/>
    </source>
</evidence>
<keyword evidence="5 6" id="KW-0472">Membrane</keyword>
<name>A0ABW5RPH9_9BACI</name>
<dbReference type="SUPFAM" id="SSF103473">
    <property type="entry name" value="MFS general substrate transporter"/>
    <property type="match status" value="1"/>
</dbReference>
<accession>A0ABW5RPH9</accession>
<keyword evidence="2" id="KW-0813">Transport</keyword>
<evidence type="ECO:0000256" key="4">
    <source>
        <dbReference type="ARBA" id="ARBA00022989"/>
    </source>
</evidence>
<dbReference type="InterPro" id="IPR011701">
    <property type="entry name" value="MFS"/>
</dbReference>
<evidence type="ECO:0000256" key="1">
    <source>
        <dbReference type="ARBA" id="ARBA00004651"/>
    </source>
</evidence>
<feature type="transmembrane region" description="Helical" evidence="6">
    <location>
        <begin position="274"/>
        <end position="293"/>
    </location>
</feature>
<sequence>MNESSKLWTRQFTAIVIMAFLFFLCIQLLTAGFPAYITDVKNNPTQGGLMTTAFMVAAIVTRPLIGYLLHQVNVKIMSIVTLVFIAVTIGFSYGQDSIPLLLFLRVLHGIGFGIISTIISTMATNIIPVKRLGEGVGYYGLSTSIGTTVAPMLALSVLQFFSYNILIVLSVLLTIAALVLSFVVKAPQREIPSNTSKKKGSFKEYAFDKKAFLPCILTSFFTISLGGVISFLSELGKEADLGGAVSLFFLIMAVVMTIIRPLSGRMFDRFGHKVIIYPAVLSGIIGLFLLTITENILTLLIAAFFYGIAYGTVTPTLQAIAVGLVTKEKQGTANAMYFSSMDLGMAIGSTGLGVLASYTGYHFIYGFSILFLVALLITYTLLFVKGKKQEPVIEEAS</sequence>
<evidence type="ECO:0000313" key="8">
    <source>
        <dbReference type="EMBL" id="MFD2679477.1"/>
    </source>
</evidence>
<keyword evidence="4 6" id="KW-1133">Transmembrane helix</keyword>
<feature type="transmembrane region" description="Helical" evidence="6">
    <location>
        <begin position="12"/>
        <end position="37"/>
    </location>
</feature>
<feature type="transmembrane region" description="Helical" evidence="6">
    <location>
        <begin position="100"/>
        <end position="124"/>
    </location>
</feature>
<dbReference type="PANTHER" id="PTHR23531">
    <property type="entry name" value="QUINOLENE RESISTANCE PROTEIN NORA"/>
    <property type="match status" value="1"/>
</dbReference>